<keyword evidence="1" id="KW-0677">Repeat</keyword>
<dbReference type="AlphaFoldDB" id="A0A6U5B6B9"/>
<dbReference type="GO" id="GO:0005829">
    <property type="term" value="C:cytosol"/>
    <property type="evidence" value="ECO:0007669"/>
    <property type="project" value="TreeGrafter"/>
</dbReference>
<dbReference type="EMBL" id="HBFX01045990">
    <property type="protein sequence ID" value="CAD8976632.1"/>
    <property type="molecule type" value="Transcribed_RNA"/>
</dbReference>
<feature type="repeat" description="HEAT" evidence="2">
    <location>
        <begin position="369"/>
        <end position="407"/>
    </location>
</feature>
<sequence length="592" mass="64372">MAAQIDAYGLLSEEFKSDDVTEQLAAARRIPIIASCMGPDRCRSQLVPFLKTAVGEYTDEILHAIAKACGQIVGSCGGGDNAAVLLPLLETLCEHEETVVRSNAVDALVIVGKAMSGPAIQEHFAPMVKRLSSADFFPSKISGAGLYATVYPSTPHPQRPALRKQFELLTKDEMPMVRRAAFAHLPAFAASVEKEIFIAELSPIFNELSSDLQESVRELAVENSVAMVKGLTPDEATKLFGTFIDNVQNETSRSMRIHKAKHFVALTHAMHPTRQMRDQVQAFLRLIAIDAELEVRTEVAKNISTFCSHLEAQTLLGSILPVLRELSQMPQAPADQEAFAINQAVRESISEQAASLAPTLGAESTLSELLPLLQVFLGDELVEIRRKTLGSLAPVIETLGAEATEKHLLPNVLQMARDPIWRVRLAVVETLPVYAKHLGLDLFDAKMKEIQIAALQDNTARIREAAIANLPLLQQRFGDQWVQDAMLPVVKTAARGQGPMMHLQRIMSVQAVGALSSAVQGPSLEALVDEVVVPLARDKVAVVRIAASASLQMIVKANDTNYTRDTLRPLLVELTSDTDADVKTLAEMAIAG</sequence>
<dbReference type="InterPro" id="IPR051023">
    <property type="entry name" value="PP2A_Regulatory_Subunit_A"/>
</dbReference>
<feature type="repeat" description="HEAT" evidence="2">
    <location>
        <begin position="201"/>
        <end position="239"/>
    </location>
</feature>
<dbReference type="Gene3D" id="1.25.10.10">
    <property type="entry name" value="Leucine-rich Repeat Variant"/>
    <property type="match status" value="1"/>
</dbReference>
<protein>
    <recommendedName>
        <fullName evidence="5">TOG domain-containing protein</fullName>
    </recommendedName>
</protein>
<dbReference type="SUPFAM" id="SSF48371">
    <property type="entry name" value="ARM repeat"/>
    <property type="match status" value="1"/>
</dbReference>
<dbReference type="GO" id="GO:0019888">
    <property type="term" value="F:protein phosphatase regulator activity"/>
    <property type="evidence" value="ECO:0007669"/>
    <property type="project" value="TreeGrafter"/>
</dbReference>
<feature type="repeat" description="HEAT" evidence="2">
    <location>
        <begin position="85"/>
        <end position="123"/>
    </location>
</feature>
<organism evidence="4">
    <name type="scientific">Hemiselmis andersenii</name>
    <name type="common">Cryptophyte alga</name>
    <dbReference type="NCBI Taxonomy" id="464988"/>
    <lineage>
        <taxon>Eukaryota</taxon>
        <taxon>Cryptophyceae</taxon>
        <taxon>Cryptomonadales</taxon>
        <taxon>Hemiselmidaceae</taxon>
        <taxon>Hemiselmis</taxon>
    </lineage>
</organism>
<dbReference type="InterPro" id="IPR000357">
    <property type="entry name" value="HEAT"/>
</dbReference>
<evidence type="ECO:0000313" key="4">
    <source>
        <dbReference type="EMBL" id="CAD8976632.1"/>
    </source>
</evidence>
<feature type="repeat" description="HEAT" evidence="2">
    <location>
        <begin position="408"/>
        <end position="446"/>
    </location>
</feature>
<evidence type="ECO:0000313" key="3">
    <source>
        <dbReference type="EMBL" id="CAD8751460.1"/>
    </source>
</evidence>
<dbReference type="PROSITE" id="PS50077">
    <property type="entry name" value="HEAT_REPEAT"/>
    <property type="match status" value="5"/>
</dbReference>
<dbReference type="InterPro" id="IPR011989">
    <property type="entry name" value="ARM-like"/>
</dbReference>
<evidence type="ECO:0008006" key="5">
    <source>
        <dbReference type="Google" id="ProtNLM"/>
    </source>
</evidence>
<dbReference type="PANTHER" id="PTHR10648">
    <property type="entry name" value="SERINE/THREONINE-PROTEIN PHOSPHATASE PP2A 65 KDA REGULATORY SUBUNIT"/>
    <property type="match status" value="1"/>
</dbReference>
<dbReference type="InterPro" id="IPR016024">
    <property type="entry name" value="ARM-type_fold"/>
</dbReference>
<dbReference type="Pfam" id="PF02985">
    <property type="entry name" value="HEAT"/>
    <property type="match status" value="1"/>
</dbReference>
<dbReference type="GO" id="GO:0005634">
    <property type="term" value="C:nucleus"/>
    <property type="evidence" value="ECO:0007669"/>
    <property type="project" value="TreeGrafter"/>
</dbReference>
<feature type="repeat" description="HEAT" evidence="2">
    <location>
        <begin position="567"/>
        <end position="592"/>
    </location>
</feature>
<dbReference type="GO" id="GO:0000159">
    <property type="term" value="C:protein phosphatase type 2A complex"/>
    <property type="evidence" value="ECO:0007669"/>
    <property type="project" value="TreeGrafter"/>
</dbReference>
<accession>A0A6U5B6B9</accession>
<dbReference type="EMBL" id="HBFK01029480">
    <property type="protein sequence ID" value="CAD8751460.1"/>
    <property type="molecule type" value="Transcribed_RNA"/>
</dbReference>
<dbReference type="InterPro" id="IPR021133">
    <property type="entry name" value="HEAT_type_2"/>
</dbReference>
<gene>
    <name evidence="4" type="ORF">HAND00432_LOCUS27639</name>
    <name evidence="3" type="ORF">HAND1043_LOCUS17966</name>
</gene>
<dbReference type="PANTHER" id="PTHR10648:SF4">
    <property type="entry name" value="PROTEIN PHOSPHATASE 2 (FORMERLY 2A), REGULATORY SUBUNIT A, BETA ISOFORM-RELATED"/>
    <property type="match status" value="1"/>
</dbReference>
<reference evidence="4" key="1">
    <citation type="submission" date="2021-01" db="EMBL/GenBank/DDBJ databases">
        <authorList>
            <person name="Corre E."/>
            <person name="Pelletier E."/>
            <person name="Niang G."/>
            <person name="Scheremetjew M."/>
            <person name="Finn R."/>
            <person name="Kale V."/>
            <person name="Holt S."/>
            <person name="Cochrane G."/>
            <person name="Meng A."/>
            <person name="Brown T."/>
            <person name="Cohen L."/>
        </authorList>
    </citation>
    <scope>NUCLEOTIDE SEQUENCE</scope>
    <source>
        <strain evidence="3">CCMP441</strain>
        <strain evidence="4">CCMP644</strain>
    </source>
</reference>
<evidence type="ECO:0000256" key="2">
    <source>
        <dbReference type="PROSITE-ProRule" id="PRU00103"/>
    </source>
</evidence>
<name>A0A6U5B6B9_HEMAN</name>
<proteinExistence type="predicted"/>
<evidence type="ECO:0000256" key="1">
    <source>
        <dbReference type="ARBA" id="ARBA00022737"/>
    </source>
</evidence>